<gene>
    <name evidence="2" type="ORF">Fot_23581</name>
</gene>
<name>A0ABD1V108_9LAMI</name>
<dbReference type="Proteomes" id="UP001604277">
    <property type="component" value="Unassembled WGS sequence"/>
</dbReference>
<dbReference type="AlphaFoldDB" id="A0ABD1V108"/>
<evidence type="ECO:0000313" key="2">
    <source>
        <dbReference type="EMBL" id="KAL2530980.1"/>
    </source>
</evidence>
<accession>A0ABD1V108</accession>
<dbReference type="EMBL" id="JBFOLJ010000006">
    <property type="protein sequence ID" value="KAL2530980.1"/>
    <property type="molecule type" value="Genomic_DNA"/>
</dbReference>
<sequence>MERMVEPPHQHANRLQADCQTEIKATAVPYRGLTADVWEKCIEHSSSQKFKEKMVEEREEQTQQASSSGVAVNEHDVVLKVLGERMGHRRAVGWVLKGTSCYHSSTSTLLGPTQFLVNLLRQPMH</sequence>
<organism evidence="2 3">
    <name type="scientific">Forsythia ovata</name>
    <dbReference type="NCBI Taxonomy" id="205694"/>
    <lineage>
        <taxon>Eukaryota</taxon>
        <taxon>Viridiplantae</taxon>
        <taxon>Streptophyta</taxon>
        <taxon>Embryophyta</taxon>
        <taxon>Tracheophyta</taxon>
        <taxon>Spermatophyta</taxon>
        <taxon>Magnoliopsida</taxon>
        <taxon>eudicotyledons</taxon>
        <taxon>Gunneridae</taxon>
        <taxon>Pentapetalae</taxon>
        <taxon>asterids</taxon>
        <taxon>lamiids</taxon>
        <taxon>Lamiales</taxon>
        <taxon>Oleaceae</taxon>
        <taxon>Forsythieae</taxon>
        <taxon>Forsythia</taxon>
    </lineage>
</organism>
<feature type="region of interest" description="Disordered" evidence="1">
    <location>
        <begin position="49"/>
        <end position="70"/>
    </location>
</feature>
<comment type="caution">
    <text evidence="2">The sequence shown here is derived from an EMBL/GenBank/DDBJ whole genome shotgun (WGS) entry which is preliminary data.</text>
</comment>
<reference evidence="3" key="1">
    <citation type="submission" date="2024-07" db="EMBL/GenBank/DDBJ databases">
        <title>Two chromosome-level genome assemblies of Korean endemic species Abeliophyllum distichum and Forsythia ovata (Oleaceae).</title>
        <authorList>
            <person name="Jang H."/>
        </authorList>
    </citation>
    <scope>NUCLEOTIDE SEQUENCE [LARGE SCALE GENOMIC DNA]</scope>
</reference>
<protein>
    <submittedName>
        <fullName evidence="2">Uncharacterized protein</fullName>
    </submittedName>
</protein>
<proteinExistence type="predicted"/>
<evidence type="ECO:0000256" key="1">
    <source>
        <dbReference type="SAM" id="MobiDB-lite"/>
    </source>
</evidence>
<keyword evidence="3" id="KW-1185">Reference proteome</keyword>
<evidence type="ECO:0000313" key="3">
    <source>
        <dbReference type="Proteomes" id="UP001604277"/>
    </source>
</evidence>